<dbReference type="AlphaFoldDB" id="G0RYW1"/>
<gene>
    <name evidence="2" type="ORF">CTHT_0000770</name>
</gene>
<evidence type="ECO:0000256" key="1">
    <source>
        <dbReference type="SAM" id="MobiDB-lite"/>
    </source>
</evidence>
<dbReference type="EMBL" id="GL988032">
    <property type="protein sequence ID" value="EGS23389.1"/>
    <property type="molecule type" value="Genomic_DNA"/>
</dbReference>
<dbReference type="RefSeq" id="XP_006690631.1">
    <property type="nucleotide sequence ID" value="XM_006690568.1"/>
</dbReference>
<proteinExistence type="predicted"/>
<reference evidence="2 3" key="1">
    <citation type="journal article" date="2011" name="Cell">
        <title>Insight into structure and assembly of the nuclear pore complex by utilizing the genome of a eukaryotic thermophile.</title>
        <authorList>
            <person name="Amlacher S."/>
            <person name="Sarges P."/>
            <person name="Flemming D."/>
            <person name="van Noort V."/>
            <person name="Kunze R."/>
            <person name="Devos D.P."/>
            <person name="Arumugam M."/>
            <person name="Bork P."/>
            <person name="Hurt E."/>
        </authorList>
    </citation>
    <scope>NUCLEOTIDE SEQUENCE [LARGE SCALE GENOMIC DNA]</scope>
    <source>
        <strain evidence="3">DSM 1495 / CBS 144.50 / IMI 039719</strain>
    </source>
</reference>
<organism evidence="3">
    <name type="scientific">Chaetomium thermophilum (strain DSM 1495 / CBS 144.50 / IMI 039719)</name>
    <name type="common">Thermochaetoides thermophila</name>
    <dbReference type="NCBI Taxonomy" id="759272"/>
    <lineage>
        <taxon>Eukaryota</taxon>
        <taxon>Fungi</taxon>
        <taxon>Dikarya</taxon>
        <taxon>Ascomycota</taxon>
        <taxon>Pezizomycotina</taxon>
        <taxon>Sordariomycetes</taxon>
        <taxon>Sordariomycetidae</taxon>
        <taxon>Sordariales</taxon>
        <taxon>Chaetomiaceae</taxon>
        <taxon>Thermochaetoides</taxon>
    </lineage>
</organism>
<evidence type="ECO:0000313" key="2">
    <source>
        <dbReference type="EMBL" id="EGS23389.1"/>
    </source>
</evidence>
<feature type="compositionally biased region" description="Polar residues" evidence="1">
    <location>
        <begin position="161"/>
        <end position="185"/>
    </location>
</feature>
<keyword evidence="3" id="KW-1185">Reference proteome</keyword>
<accession>G0RYW1</accession>
<dbReference type="GeneID" id="18254115"/>
<feature type="compositionally biased region" description="Basic and acidic residues" evidence="1">
    <location>
        <begin position="142"/>
        <end position="157"/>
    </location>
</feature>
<feature type="region of interest" description="Disordered" evidence="1">
    <location>
        <begin position="136"/>
        <end position="185"/>
    </location>
</feature>
<dbReference type="Proteomes" id="UP000008066">
    <property type="component" value="Unassembled WGS sequence"/>
</dbReference>
<protein>
    <submittedName>
        <fullName evidence="2">Uncharacterized protein</fullName>
    </submittedName>
</protein>
<sequence length="185" mass="21226">MTGVAYEWYHGRKERLENQNLEDNWQASATPLSDGSQTQSKELVMLLPCGLSKYEGNIATYLTRLHDLNLTVHLTGEMYRRLVYAAMPAEITRKIHHELKRHTNPTDDEFDEAVRTAGEAHEDTLLKFELQRRSGKVGYGSSRERMTPDSRRTRQERASSPFGQSSKLTSRNRGGNTGEWNNQQK</sequence>
<dbReference type="HOGENOM" id="CLU_1461147_0_0_1"/>
<dbReference type="KEGG" id="cthr:CTHT_0000770"/>
<name>G0RYW1_CHATD</name>
<evidence type="ECO:0000313" key="3">
    <source>
        <dbReference type="Proteomes" id="UP000008066"/>
    </source>
</evidence>